<evidence type="ECO:0000256" key="1">
    <source>
        <dbReference type="ARBA" id="ARBA00023015"/>
    </source>
</evidence>
<sequence length="277" mass="31002">MHLQIADDLRERINSGALQAGEPLPPVRELQGQWNCASITVRSALTELRQEGLITASGRGKPPVVRPQVQKHPIHLSARWTNEQKALVLRPRDERAKRGAIEMIAGIPIDEIISTHVYKDIPAGAELAAEFSIQDTDVLQQRTYEMKDPKSGHRIAFSVSYIPLDLISSNPELLDDANEPWPGGHQHQLYTVGIELGRIERTVTAAEPSSIDREKWGMDVGTPLLKVRSRSIDVQDRVVELSDAVYPADRTKIEVSEQLTPWPAGYPKYNHEQEHGK</sequence>
<keyword evidence="3" id="KW-0804">Transcription</keyword>
<evidence type="ECO:0000256" key="2">
    <source>
        <dbReference type="ARBA" id="ARBA00023125"/>
    </source>
</evidence>
<evidence type="ECO:0000313" key="5">
    <source>
        <dbReference type="EMBL" id="PKV97684.1"/>
    </source>
</evidence>
<keyword evidence="2" id="KW-0238">DNA-binding</keyword>
<dbReference type="AlphaFoldDB" id="A0A2N3WV07"/>
<dbReference type="Pfam" id="PF07702">
    <property type="entry name" value="UTRA"/>
    <property type="match status" value="1"/>
</dbReference>
<dbReference type="Gene3D" id="3.40.1410.10">
    <property type="entry name" value="Chorismate lyase-like"/>
    <property type="match status" value="1"/>
</dbReference>
<dbReference type="Pfam" id="PF00392">
    <property type="entry name" value="GntR"/>
    <property type="match status" value="1"/>
</dbReference>
<evidence type="ECO:0000259" key="4">
    <source>
        <dbReference type="PROSITE" id="PS50949"/>
    </source>
</evidence>
<dbReference type="PANTHER" id="PTHR44846:SF17">
    <property type="entry name" value="GNTR-FAMILY TRANSCRIPTIONAL REGULATOR"/>
    <property type="match status" value="1"/>
</dbReference>
<dbReference type="SMART" id="SM00866">
    <property type="entry name" value="UTRA"/>
    <property type="match status" value="1"/>
</dbReference>
<dbReference type="GO" id="GO:0003677">
    <property type="term" value="F:DNA binding"/>
    <property type="evidence" value="ECO:0007669"/>
    <property type="project" value="UniProtKB-KW"/>
</dbReference>
<evidence type="ECO:0000256" key="3">
    <source>
        <dbReference type="ARBA" id="ARBA00023163"/>
    </source>
</evidence>
<dbReference type="GO" id="GO:0045892">
    <property type="term" value="P:negative regulation of DNA-templated transcription"/>
    <property type="evidence" value="ECO:0007669"/>
    <property type="project" value="TreeGrafter"/>
</dbReference>
<dbReference type="Proteomes" id="UP000233750">
    <property type="component" value="Unassembled WGS sequence"/>
</dbReference>
<dbReference type="InterPro" id="IPR011663">
    <property type="entry name" value="UTRA"/>
</dbReference>
<comment type="caution">
    <text evidence="5">The sequence shown here is derived from an EMBL/GenBank/DDBJ whole genome shotgun (WGS) entry which is preliminary data.</text>
</comment>
<dbReference type="InterPro" id="IPR000524">
    <property type="entry name" value="Tscrpt_reg_HTH_GntR"/>
</dbReference>
<protein>
    <submittedName>
        <fullName evidence="5">GntR family transcriptional regulator</fullName>
    </submittedName>
</protein>
<dbReference type="GO" id="GO:0003700">
    <property type="term" value="F:DNA-binding transcription factor activity"/>
    <property type="evidence" value="ECO:0007669"/>
    <property type="project" value="InterPro"/>
</dbReference>
<dbReference type="PANTHER" id="PTHR44846">
    <property type="entry name" value="MANNOSYL-D-GLYCERATE TRANSPORT/METABOLISM SYSTEM REPRESSOR MNGR-RELATED"/>
    <property type="match status" value="1"/>
</dbReference>
<organism evidence="5 6">
    <name type="scientific">Amycolatopsis echigonensis</name>
    <dbReference type="NCBI Taxonomy" id="2576905"/>
    <lineage>
        <taxon>Bacteria</taxon>
        <taxon>Bacillati</taxon>
        <taxon>Actinomycetota</taxon>
        <taxon>Actinomycetes</taxon>
        <taxon>Pseudonocardiales</taxon>
        <taxon>Pseudonocardiaceae</taxon>
        <taxon>Amycolatopsis</taxon>
    </lineage>
</organism>
<dbReference type="InterPro" id="IPR028978">
    <property type="entry name" value="Chorismate_lyase_/UTRA_dom_sf"/>
</dbReference>
<dbReference type="InterPro" id="IPR050679">
    <property type="entry name" value="Bact_HTH_transcr_reg"/>
</dbReference>
<dbReference type="CDD" id="cd07377">
    <property type="entry name" value="WHTH_GntR"/>
    <property type="match status" value="1"/>
</dbReference>
<accession>A0A2N3WV07</accession>
<name>A0A2N3WV07_9PSEU</name>
<dbReference type="SUPFAM" id="SSF64288">
    <property type="entry name" value="Chorismate lyase-like"/>
    <property type="match status" value="1"/>
</dbReference>
<proteinExistence type="predicted"/>
<gene>
    <name evidence="5" type="ORF">ATK30_8679</name>
</gene>
<dbReference type="InterPro" id="IPR036388">
    <property type="entry name" value="WH-like_DNA-bd_sf"/>
</dbReference>
<keyword evidence="6" id="KW-1185">Reference proteome</keyword>
<feature type="domain" description="HTH gntR-type" evidence="4">
    <location>
        <begin position="1"/>
        <end position="68"/>
    </location>
</feature>
<dbReference type="PROSITE" id="PS50949">
    <property type="entry name" value="HTH_GNTR"/>
    <property type="match status" value="1"/>
</dbReference>
<dbReference type="EMBL" id="PJMY01000003">
    <property type="protein sequence ID" value="PKV97684.1"/>
    <property type="molecule type" value="Genomic_DNA"/>
</dbReference>
<dbReference type="SMART" id="SM00345">
    <property type="entry name" value="HTH_GNTR"/>
    <property type="match status" value="1"/>
</dbReference>
<dbReference type="Gene3D" id="1.10.10.10">
    <property type="entry name" value="Winged helix-like DNA-binding domain superfamily/Winged helix DNA-binding domain"/>
    <property type="match status" value="1"/>
</dbReference>
<reference evidence="5 6" key="1">
    <citation type="submission" date="2017-12" db="EMBL/GenBank/DDBJ databases">
        <title>Sequencing the genomes of 1000 Actinobacteria strains.</title>
        <authorList>
            <person name="Klenk H.-P."/>
        </authorList>
    </citation>
    <scope>NUCLEOTIDE SEQUENCE [LARGE SCALE GENOMIC DNA]</scope>
    <source>
        <strain evidence="5 6">DSM 45165</strain>
    </source>
</reference>
<dbReference type="InterPro" id="IPR036390">
    <property type="entry name" value="WH_DNA-bd_sf"/>
</dbReference>
<evidence type="ECO:0000313" key="6">
    <source>
        <dbReference type="Proteomes" id="UP000233750"/>
    </source>
</evidence>
<dbReference type="SUPFAM" id="SSF46785">
    <property type="entry name" value="Winged helix' DNA-binding domain"/>
    <property type="match status" value="1"/>
</dbReference>
<keyword evidence="1" id="KW-0805">Transcription regulation</keyword>